<organism evidence="1 2">
    <name type="scientific">Microlunatus ginsengisoli</name>
    <dbReference type="NCBI Taxonomy" id="363863"/>
    <lineage>
        <taxon>Bacteria</taxon>
        <taxon>Bacillati</taxon>
        <taxon>Actinomycetota</taxon>
        <taxon>Actinomycetes</taxon>
        <taxon>Propionibacteriales</taxon>
        <taxon>Propionibacteriaceae</taxon>
        <taxon>Microlunatus</taxon>
    </lineage>
</organism>
<proteinExistence type="predicted"/>
<keyword evidence="2" id="KW-1185">Reference proteome</keyword>
<dbReference type="EMBL" id="BAABAB010000010">
    <property type="protein sequence ID" value="GAA3614735.1"/>
    <property type="molecule type" value="Genomic_DNA"/>
</dbReference>
<gene>
    <name evidence="1" type="ORF">GCM10022236_15820</name>
</gene>
<dbReference type="Proteomes" id="UP001501490">
    <property type="component" value="Unassembled WGS sequence"/>
</dbReference>
<evidence type="ECO:0000313" key="2">
    <source>
        <dbReference type="Proteomes" id="UP001501490"/>
    </source>
</evidence>
<protein>
    <submittedName>
        <fullName evidence="1">Uncharacterized protein</fullName>
    </submittedName>
</protein>
<evidence type="ECO:0000313" key="1">
    <source>
        <dbReference type="EMBL" id="GAA3614735.1"/>
    </source>
</evidence>
<dbReference type="RefSeq" id="WP_344803132.1">
    <property type="nucleotide sequence ID" value="NZ_BAABAB010000010.1"/>
</dbReference>
<comment type="caution">
    <text evidence="1">The sequence shown here is derived from an EMBL/GenBank/DDBJ whole genome shotgun (WGS) entry which is preliminary data.</text>
</comment>
<sequence length="155" mass="16365">MSAQRIDAALKRRVLDALIEREAGGISFAAADIDDQHDASEAITDDTVSFDDTTQSSEELGLAAPLAEAAAQQRAGVQRLRDLDSTSTDVVGVGALVGFDGDRFVAGVVAAPFECDGVSYEGLSADSPNYAAIVGLRARDTFTFRGVEHRIDFVV</sequence>
<name>A0ABP6ZNX9_9ACTN</name>
<accession>A0ABP6ZNX9</accession>
<reference evidence="2" key="1">
    <citation type="journal article" date="2019" name="Int. J. Syst. Evol. Microbiol.">
        <title>The Global Catalogue of Microorganisms (GCM) 10K type strain sequencing project: providing services to taxonomists for standard genome sequencing and annotation.</title>
        <authorList>
            <consortium name="The Broad Institute Genomics Platform"/>
            <consortium name="The Broad Institute Genome Sequencing Center for Infectious Disease"/>
            <person name="Wu L."/>
            <person name="Ma J."/>
        </authorList>
    </citation>
    <scope>NUCLEOTIDE SEQUENCE [LARGE SCALE GENOMIC DNA]</scope>
    <source>
        <strain evidence="2">JCM 16929</strain>
    </source>
</reference>